<dbReference type="FunFam" id="3.40.50.1820:FF:000270">
    <property type="entry name" value="Alpha/beta-Hydrolases superfamily protein"/>
    <property type="match status" value="1"/>
</dbReference>
<evidence type="ECO:0000313" key="4">
    <source>
        <dbReference type="Proteomes" id="UP001206925"/>
    </source>
</evidence>
<dbReference type="AlphaFoldDB" id="A0AAD5C0C6"/>
<dbReference type="InterPro" id="IPR029058">
    <property type="entry name" value="AB_hydrolase_fold"/>
</dbReference>
<evidence type="ECO:0000256" key="1">
    <source>
        <dbReference type="SAM" id="SignalP"/>
    </source>
</evidence>
<reference evidence="3" key="1">
    <citation type="submission" date="2022-06" db="EMBL/GenBank/DDBJ databases">
        <title>Uncovering the hologenomic basis of an extraordinary plant invasion.</title>
        <authorList>
            <person name="Bieker V.C."/>
            <person name="Martin M.D."/>
            <person name="Gilbert T."/>
            <person name="Hodgins K."/>
            <person name="Battlay P."/>
            <person name="Petersen B."/>
            <person name="Wilson J."/>
        </authorList>
    </citation>
    <scope>NUCLEOTIDE SEQUENCE</scope>
    <source>
        <strain evidence="3">AA19_3_7</strain>
        <tissue evidence="3">Leaf</tissue>
    </source>
</reference>
<dbReference type="InterPro" id="IPR000073">
    <property type="entry name" value="AB_hydrolase_1"/>
</dbReference>
<evidence type="ECO:0000259" key="2">
    <source>
        <dbReference type="Pfam" id="PF12697"/>
    </source>
</evidence>
<name>A0AAD5C0C6_AMBAR</name>
<dbReference type="Pfam" id="PF12697">
    <property type="entry name" value="Abhydrolase_6"/>
    <property type="match status" value="1"/>
</dbReference>
<proteinExistence type="predicted"/>
<comment type="caution">
    <text evidence="3">The sequence shown here is derived from an EMBL/GenBank/DDBJ whole genome shotgun (WGS) entry which is preliminary data.</text>
</comment>
<organism evidence="3 4">
    <name type="scientific">Ambrosia artemisiifolia</name>
    <name type="common">Common ragweed</name>
    <dbReference type="NCBI Taxonomy" id="4212"/>
    <lineage>
        <taxon>Eukaryota</taxon>
        <taxon>Viridiplantae</taxon>
        <taxon>Streptophyta</taxon>
        <taxon>Embryophyta</taxon>
        <taxon>Tracheophyta</taxon>
        <taxon>Spermatophyta</taxon>
        <taxon>Magnoliopsida</taxon>
        <taxon>eudicotyledons</taxon>
        <taxon>Gunneridae</taxon>
        <taxon>Pentapetalae</taxon>
        <taxon>asterids</taxon>
        <taxon>campanulids</taxon>
        <taxon>Asterales</taxon>
        <taxon>Asteraceae</taxon>
        <taxon>Asteroideae</taxon>
        <taxon>Heliantheae alliance</taxon>
        <taxon>Heliantheae</taxon>
        <taxon>Ambrosia</taxon>
    </lineage>
</organism>
<dbReference type="GO" id="GO:0016787">
    <property type="term" value="F:hydrolase activity"/>
    <property type="evidence" value="ECO:0007669"/>
    <property type="project" value="UniProtKB-ARBA"/>
</dbReference>
<protein>
    <recommendedName>
        <fullName evidence="2">AB hydrolase-1 domain-containing protein</fullName>
    </recommendedName>
</protein>
<feature type="domain" description="AB hydrolase-1" evidence="2">
    <location>
        <begin position="80"/>
        <end position="330"/>
    </location>
</feature>
<keyword evidence="4" id="KW-1185">Reference proteome</keyword>
<keyword evidence="1" id="KW-0732">Signal</keyword>
<gene>
    <name evidence="3" type="ORF">M8C21_012624</name>
</gene>
<feature type="chain" id="PRO_5041955533" description="AB hydrolase-1 domain-containing protein" evidence="1">
    <location>
        <begin position="16"/>
        <end position="346"/>
    </location>
</feature>
<accession>A0AAD5C0C6</accession>
<dbReference type="PANTHER" id="PTHR45763:SF51">
    <property type="entry name" value="ALPHA_BETA-HYDROLASES SUPERFAMILY PROTEIN"/>
    <property type="match status" value="1"/>
</dbReference>
<evidence type="ECO:0000313" key="3">
    <source>
        <dbReference type="EMBL" id="KAI7732524.1"/>
    </source>
</evidence>
<dbReference type="Proteomes" id="UP001206925">
    <property type="component" value="Unassembled WGS sequence"/>
</dbReference>
<dbReference type="Gene3D" id="3.40.50.1820">
    <property type="entry name" value="alpha/beta hydrolase"/>
    <property type="match status" value="1"/>
</dbReference>
<dbReference type="EMBL" id="JAMZMK010010209">
    <property type="protein sequence ID" value="KAI7732524.1"/>
    <property type="molecule type" value="Genomic_DNA"/>
</dbReference>
<feature type="signal peptide" evidence="1">
    <location>
        <begin position="1"/>
        <end position="15"/>
    </location>
</feature>
<dbReference type="SUPFAM" id="SSF53474">
    <property type="entry name" value="alpha/beta-Hydrolases"/>
    <property type="match status" value="1"/>
</dbReference>
<sequence>MLIKILLLVFVTVFSSWVYKTVVPPPPKTVGSPNGPPITSPRIKLHDGRYISYMESGVPKDIAKSKILYMHCFDCSRYYNPFASASPAVVEELGVYVVAIDRPGYGESDPDPKRTVKSFALDIEEIADELNLGPKFYLAGFSLGGQIVWSCLKYIPHRLAGAVLISPAINYWWHNLPLNLANEAYFRRPKQDQWSFRVAHYLPWLTYWWNTQKWFPFFSVVDGTLNYTPSDIEIMTKLFTSMDPVQAQVMLSSPKLQGEFESVHRDMNIGYGKWDFDPIDLKNPFPNNNGSVHLWMGEEDLLVSAPLQQYIAQKLEWIKYHEVKGGGHLFSFAYGKTDPILKSLLT</sequence>
<dbReference type="PANTHER" id="PTHR45763">
    <property type="entry name" value="HYDROLASE, ALPHA/BETA FOLD FAMILY PROTEIN, EXPRESSED-RELATED"/>
    <property type="match status" value="1"/>
</dbReference>